<name>A0A9P5X189_9AGAR</name>
<accession>A0A9P5X189</accession>
<dbReference type="EMBL" id="MU151883">
    <property type="protein sequence ID" value="KAF9441507.1"/>
    <property type="molecule type" value="Genomic_DNA"/>
</dbReference>
<feature type="non-terminal residue" evidence="1">
    <location>
        <position position="93"/>
    </location>
</feature>
<evidence type="ECO:0000313" key="1">
    <source>
        <dbReference type="EMBL" id="KAF9441507.1"/>
    </source>
</evidence>
<dbReference type="OrthoDB" id="128646at2759"/>
<dbReference type="Proteomes" id="UP000807342">
    <property type="component" value="Unassembled WGS sequence"/>
</dbReference>
<dbReference type="AlphaFoldDB" id="A0A9P5X189"/>
<comment type="caution">
    <text evidence="1">The sequence shown here is derived from an EMBL/GenBank/DDBJ whole genome shotgun (WGS) entry which is preliminary data.</text>
</comment>
<protein>
    <submittedName>
        <fullName evidence="1">Uncharacterized protein</fullName>
    </submittedName>
</protein>
<keyword evidence="2" id="KW-1185">Reference proteome</keyword>
<reference evidence="1" key="1">
    <citation type="submission" date="2020-11" db="EMBL/GenBank/DDBJ databases">
        <authorList>
            <consortium name="DOE Joint Genome Institute"/>
            <person name="Ahrendt S."/>
            <person name="Riley R."/>
            <person name="Andreopoulos W."/>
            <person name="Labutti K."/>
            <person name="Pangilinan J."/>
            <person name="Ruiz-Duenas F.J."/>
            <person name="Barrasa J.M."/>
            <person name="Sanchez-Garcia M."/>
            <person name="Camarero S."/>
            <person name="Miyauchi S."/>
            <person name="Serrano A."/>
            <person name="Linde D."/>
            <person name="Babiker R."/>
            <person name="Drula E."/>
            <person name="Ayuso-Fernandez I."/>
            <person name="Pacheco R."/>
            <person name="Padilla G."/>
            <person name="Ferreira P."/>
            <person name="Barriuso J."/>
            <person name="Kellner H."/>
            <person name="Castanera R."/>
            <person name="Alfaro M."/>
            <person name="Ramirez L."/>
            <person name="Pisabarro A.G."/>
            <person name="Kuo A."/>
            <person name="Tritt A."/>
            <person name="Lipzen A."/>
            <person name="He G."/>
            <person name="Yan M."/>
            <person name="Ng V."/>
            <person name="Cullen D."/>
            <person name="Martin F."/>
            <person name="Rosso M.-N."/>
            <person name="Henrissat B."/>
            <person name="Hibbett D."/>
            <person name="Martinez A.T."/>
            <person name="Grigoriev I.V."/>
        </authorList>
    </citation>
    <scope>NUCLEOTIDE SEQUENCE</scope>
    <source>
        <strain evidence="1">MF-IS2</strain>
    </source>
</reference>
<dbReference type="SUPFAM" id="SSF50630">
    <property type="entry name" value="Acid proteases"/>
    <property type="match status" value="1"/>
</dbReference>
<gene>
    <name evidence="1" type="ORF">P691DRAFT_649800</name>
</gene>
<organism evidence="1 2">
    <name type="scientific">Macrolepiota fuliginosa MF-IS2</name>
    <dbReference type="NCBI Taxonomy" id="1400762"/>
    <lineage>
        <taxon>Eukaryota</taxon>
        <taxon>Fungi</taxon>
        <taxon>Dikarya</taxon>
        <taxon>Basidiomycota</taxon>
        <taxon>Agaricomycotina</taxon>
        <taxon>Agaricomycetes</taxon>
        <taxon>Agaricomycetidae</taxon>
        <taxon>Agaricales</taxon>
        <taxon>Agaricineae</taxon>
        <taxon>Agaricaceae</taxon>
        <taxon>Macrolepiota</taxon>
    </lineage>
</organism>
<dbReference type="InterPro" id="IPR021109">
    <property type="entry name" value="Peptidase_aspartic_dom_sf"/>
</dbReference>
<evidence type="ECO:0000313" key="2">
    <source>
        <dbReference type="Proteomes" id="UP000807342"/>
    </source>
</evidence>
<feature type="non-terminal residue" evidence="1">
    <location>
        <position position="1"/>
    </location>
</feature>
<sequence>LIDSGCAHTCINKETVIALDIPVKELENPIEVINVDRTKNKKGWITDKVDIDINLGRHKETLEAVVSNVESADVFLGYDWLLKHNPEINWDNG</sequence>
<dbReference type="Pfam" id="PF08284">
    <property type="entry name" value="RVP_2"/>
    <property type="match status" value="1"/>
</dbReference>
<dbReference type="CDD" id="cd00303">
    <property type="entry name" value="retropepsin_like"/>
    <property type="match status" value="1"/>
</dbReference>
<proteinExistence type="predicted"/>
<dbReference type="Gene3D" id="2.40.70.10">
    <property type="entry name" value="Acid Proteases"/>
    <property type="match status" value="1"/>
</dbReference>